<evidence type="ECO:0000259" key="9">
    <source>
        <dbReference type="PROSITE" id="PS50164"/>
    </source>
</evidence>
<evidence type="ECO:0000259" key="10">
    <source>
        <dbReference type="PROSITE" id="PS50165"/>
    </source>
</evidence>
<dbReference type="STRING" id="169679.CSACC_42700"/>
<dbReference type="CDD" id="cd10434">
    <property type="entry name" value="GIY-YIG_UvrC_Cho"/>
    <property type="match status" value="1"/>
</dbReference>
<proteinExistence type="inferred from homology"/>
<dbReference type="Gene3D" id="4.10.860.10">
    <property type="entry name" value="UVR domain"/>
    <property type="match status" value="1"/>
</dbReference>
<dbReference type="HAMAP" id="MF_00203">
    <property type="entry name" value="UvrC"/>
    <property type="match status" value="1"/>
</dbReference>
<keyword evidence="3 7" id="KW-0228">DNA excision</keyword>
<dbReference type="Pfam" id="PF01541">
    <property type="entry name" value="GIY-YIG"/>
    <property type="match status" value="1"/>
</dbReference>
<dbReference type="PANTHER" id="PTHR30562:SF1">
    <property type="entry name" value="UVRABC SYSTEM PROTEIN C"/>
    <property type="match status" value="1"/>
</dbReference>
<dbReference type="InterPro" id="IPR038476">
    <property type="entry name" value="UvrC_RNase_H_dom_sf"/>
</dbReference>
<dbReference type="EMBL" id="LZYZ01000001">
    <property type="protein sequence ID" value="OOM16612.1"/>
    <property type="molecule type" value="Genomic_DNA"/>
</dbReference>
<dbReference type="SUPFAM" id="SSF47781">
    <property type="entry name" value="RuvA domain 2-like"/>
    <property type="match status" value="1"/>
</dbReference>
<dbReference type="Pfam" id="PF08459">
    <property type="entry name" value="UvrC_RNaseH_dom"/>
    <property type="match status" value="1"/>
</dbReference>
<dbReference type="InterPro" id="IPR050066">
    <property type="entry name" value="UvrABC_protein_C"/>
</dbReference>
<dbReference type="GO" id="GO:0006289">
    <property type="term" value="P:nucleotide-excision repair"/>
    <property type="evidence" value="ECO:0007669"/>
    <property type="project" value="UniProtKB-UniRule"/>
</dbReference>
<dbReference type="NCBIfam" id="TIGR00194">
    <property type="entry name" value="uvrC"/>
    <property type="match status" value="1"/>
</dbReference>
<comment type="subcellular location">
    <subcellularLocation>
        <location evidence="7">Cytoplasm</location>
    </subcellularLocation>
</comment>
<evidence type="ECO:0000256" key="3">
    <source>
        <dbReference type="ARBA" id="ARBA00022769"/>
    </source>
</evidence>
<protein>
    <recommendedName>
        <fullName evidence="7">UvrABC system protein C</fullName>
        <shortName evidence="7">Protein UvrC</shortName>
    </recommendedName>
    <alternativeName>
        <fullName evidence="7">Excinuclease ABC subunit C</fullName>
    </alternativeName>
</protein>
<comment type="function">
    <text evidence="7">The UvrABC repair system catalyzes the recognition and processing of DNA lesions. UvrC both incises the 5' and 3' sides of the lesion. The N-terminal half is responsible for the 3' incision and the C-terminal half is responsible for the 5' incision.</text>
</comment>
<dbReference type="InterPro" id="IPR035901">
    <property type="entry name" value="GIY-YIG_endonuc_sf"/>
</dbReference>
<sequence>MFDFTTQLKILPNKPGVYLMKNTLGEIIYVGKAKILKNRVRQYFQNSKNHSEKVKAMVKNISEFEYIVTDSEMEALILECNLIKKYSPKYNISLKDDKFYPFIKITTNEDFPRVFITRNYAKDGNKYFGPYPNAGAVHETINLIRKIFPLRTCKKLIIEGGQQTRPCLNYHIKKCNAPCEGHISKDEYKKMIDEIMDVLSGKDKTLVNKLKKEMQEASVNLEFEKAASFRDKILSIETIAEKQKVFKSQEGDEDFINIFKDEKDTCIQVFFLRDGKVTGREHFIIENSYDEEDSTIISQFIISFYGGTPKVPKNIYIPDSDEIEALEEFLTVKRGSKVFVKIPVKGEKKDMLELVKNNAKVTLEQFKDKILKDKEINRVCLEEIQNLLNLDSMPFRIEAYDISNIQGVDSVGSMIVFEDGKAKNSDYRRFKIKTVKNSNDYDSMREILERRFAHGLKEIKQIQEKDLKFSNGKFSNFPDLIMMDGGKGQVNIALEVLNKLGISIPVCGLVKDDHHATRGIVYNNSELIINRSSNLMQLIRRIQDEVHRFAITYHRSLRDKRTLHSILDDIPNIGQKRRMALLMKFGSIDNIKKASFKELLETDSIDNKAANSILTYFKKHEQNS</sequence>
<dbReference type="Pfam" id="PF22920">
    <property type="entry name" value="UvrC_RNaseH"/>
    <property type="match status" value="1"/>
</dbReference>
<feature type="domain" description="UVR" evidence="8">
    <location>
        <begin position="204"/>
        <end position="239"/>
    </location>
</feature>
<evidence type="ECO:0000256" key="6">
    <source>
        <dbReference type="ARBA" id="ARBA00023236"/>
    </source>
</evidence>
<dbReference type="Gene3D" id="3.40.1440.10">
    <property type="entry name" value="GIY-YIG endonuclease"/>
    <property type="match status" value="1"/>
</dbReference>
<gene>
    <name evidence="7 11" type="primary">uvrC</name>
    <name evidence="11" type="ORF">CLOSAC_08830</name>
</gene>
<comment type="similarity">
    <text evidence="7">Belongs to the UvrC family.</text>
</comment>
<dbReference type="InterPro" id="IPR001162">
    <property type="entry name" value="UvrC_RNase_H_dom"/>
</dbReference>
<dbReference type="PROSITE" id="PS50151">
    <property type="entry name" value="UVR"/>
    <property type="match status" value="1"/>
</dbReference>
<evidence type="ECO:0000256" key="1">
    <source>
        <dbReference type="ARBA" id="ARBA00022490"/>
    </source>
</evidence>
<keyword evidence="2 7" id="KW-0227">DNA damage</keyword>
<comment type="caution">
    <text evidence="11">The sequence shown here is derived from an EMBL/GenBank/DDBJ whole genome shotgun (WGS) entry which is preliminary data.</text>
</comment>
<dbReference type="InterPro" id="IPR041663">
    <property type="entry name" value="DisA/LigA_HHH"/>
</dbReference>
<dbReference type="Gene3D" id="1.10.150.20">
    <property type="entry name" value="5' to 3' exonuclease, C-terminal subdomain"/>
    <property type="match status" value="1"/>
</dbReference>
<evidence type="ECO:0000256" key="4">
    <source>
        <dbReference type="ARBA" id="ARBA00022881"/>
    </source>
</evidence>
<dbReference type="InterPro" id="IPR047296">
    <property type="entry name" value="GIY-YIG_UvrC_Cho"/>
</dbReference>
<comment type="subunit">
    <text evidence="7">Interacts with UvrB in an incision complex.</text>
</comment>
<dbReference type="Gene3D" id="3.30.420.340">
    <property type="entry name" value="UvrC, RNAse H endonuclease domain"/>
    <property type="match status" value="1"/>
</dbReference>
<evidence type="ECO:0000313" key="11">
    <source>
        <dbReference type="EMBL" id="OOM16612.1"/>
    </source>
</evidence>
<keyword evidence="5 7" id="KW-0234">DNA repair</keyword>
<dbReference type="InterPro" id="IPR010994">
    <property type="entry name" value="RuvA_2-like"/>
</dbReference>
<dbReference type="GO" id="GO:0009381">
    <property type="term" value="F:excinuclease ABC activity"/>
    <property type="evidence" value="ECO:0007669"/>
    <property type="project" value="UniProtKB-UniRule"/>
</dbReference>
<feature type="domain" description="GIY-YIG" evidence="9">
    <location>
        <begin position="13"/>
        <end position="92"/>
    </location>
</feature>
<evidence type="ECO:0000313" key="12">
    <source>
        <dbReference type="Proteomes" id="UP000191154"/>
    </source>
</evidence>
<evidence type="ECO:0000256" key="2">
    <source>
        <dbReference type="ARBA" id="ARBA00022763"/>
    </source>
</evidence>
<dbReference type="GO" id="GO:0009432">
    <property type="term" value="P:SOS response"/>
    <property type="evidence" value="ECO:0007669"/>
    <property type="project" value="UniProtKB-UniRule"/>
</dbReference>
<name>A0A1S8NJR0_CLOSA</name>
<keyword evidence="6 7" id="KW-0742">SOS response</keyword>
<dbReference type="FunFam" id="3.40.1440.10:FF:000001">
    <property type="entry name" value="UvrABC system protein C"/>
    <property type="match status" value="1"/>
</dbReference>
<dbReference type="Pfam" id="PF02151">
    <property type="entry name" value="UVR"/>
    <property type="match status" value="1"/>
</dbReference>
<dbReference type="NCBIfam" id="NF001824">
    <property type="entry name" value="PRK00558.1-5"/>
    <property type="match status" value="1"/>
</dbReference>
<dbReference type="PROSITE" id="PS50164">
    <property type="entry name" value="GIY_YIG"/>
    <property type="match status" value="1"/>
</dbReference>
<dbReference type="GO" id="GO:0003677">
    <property type="term" value="F:DNA binding"/>
    <property type="evidence" value="ECO:0007669"/>
    <property type="project" value="UniProtKB-UniRule"/>
</dbReference>
<dbReference type="RefSeq" id="WP_077864306.1">
    <property type="nucleotide sequence ID" value="NZ_LZYZ01000001.1"/>
</dbReference>
<feature type="domain" description="UvrC family homology region profile" evidence="10">
    <location>
        <begin position="255"/>
        <end position="497"/>
    </location>
</feature>
<dbReference type="SUPFAM" id="SSF82771">
    <property type="entry name" value="GIY-YIG endonuclease"/>
    <property type="match status" value="1"/>
</dbReference>
<evidence type="ECO:0000256" key="7">
    <source>
        <dbReference type="HAMAP-Rule" id="MF_00203"/>
    </source>
</evidence>
<keyword evidence="1 7" id="KW-0963">Cytoplasm</keyword>
<dbReference type="PROSITE" id="PS50165">
    <property type="entry name" value="UVRC"/>
    <property type="match status" value="1"/>
</dbReference>
<keyword evidence="4 7" id="KW-0267">Excision nuclease</keyword>
<reference evidence="11 12" key="1">
    <citation type="submission" date="2016-05" db="EMBL/GenBank/DDBJ databases">
        <title>Microbial solvent formation.</title>
        <authorList>
            <person name="Poehlein A."/>
            <person name="Montoya Solano J.D."/>
            <person name="Flitsch S."/>
            <person name="Krabben P."/>
            <person name="Duerre P."/>
            <person name="Daniel R."/>
        </authorList>
    </citation>
    <scope>NUCLEOTIDE SEQUENCE [LARGE SCALE GENOMIC DNA]</scope>
    <source>
        <strain evidence="11 12">L1-8</strain>
    </source>
</reference>
<dbReference type="InterPro" id="IPR004791">
    <property type="entry name" value="UvrC"/>
</dbReference>
<dbReference type="PANTHER" id="PTHR30562">
    <property type="entry name" value="UVRC/OXIDOREDUCTASE"/>
    <property type="match status" value="1"/>
</dbReference>
<dbReference type="GO" id="GO:0005737">
    <property type="term" value="C:cytoplasm"/>
    <property type="evidence" value="ECO:0007669"/>
    <property type="project" value="UniProtKB-SubCell"/>
</dbReference>
<dbReference type="Pfam" id="PF12826">
    <property type="entry name" value="HHH_2"/>
    <property type="match status" value="1"/>
</dbReference>
<organism evidence="11 12">
    <name type="scientific">Clostridium saccharobutylicum</name>
    <dbReference type="NCBI Taxonomy" id="169679"/>
    <lineage>
        <taxon>Bacteria</taxon>
        <taxon>Bacillati</taxon>
        <taxon>Bacillota</taxon>
        <taxon>Clostridia</taxon>
        <taxon>Eubacteriales</taxon>
        <taxon>Clostridiaceae</taxon>
        <taxon>Clostridium</taxon>
    </lineage>
</organism>
<evidence type="ECO:0000259" key="8">
    <source>
        <dbReference type="PROSITE" id="PS50151"/>
    </source>
</evidence>
<dbReference type="AlphaFoldDB" id="A0A1S8NJR0"/>
<evidence type="ECO:0000256" key="5">
    <source>
        <dbReference type="ARBA" id="ARBA00023204"/>
    </source>
</evidence>
<dbReference type="InterPro" id="IPR001943">
    <property type="entry name" value="UVR_dom"/>
</dbReference>
<dbReference type="InterPro" id="IPR000305">
    <property type="entry name" value="GIY-YIG_endonuc"/>
</dbReference>
<accession>A0A1S8NJR0</accession>
<dbReference type="Proteomes" id="UP000191154">
    <property type="component" value="Unassembled WGS sequence"/>
</dbReference>
<dbReference type="SMART" id="SM00465">
    <property type="entry name" value="GIYc"/>
    <property type="match status" value="1"/>
</dbReference>
<dbReference type="GO" id="GO:0009380">
    <property type="term" value="C:excinuclease repair complex"/>
    <property type="evidence" value="ECO:0007669"/>
    <property type="project" value="InterPro"/>
</dbReference>
<dbReference type="InterPro" id="IPR036876">
    <property type="entry name" value="UVR_dom_sf"/>
</dbReference>
<dbReference type="SUPFAM" id="SSF46600">
    <property type="entry name" value="C-terminal UvrC-binding domain of UvrB"/>
    <property type="match status" value="1"/>
</dbReference>